<dbReference type="SUPFAM" id="SSF55486">
    <property type="entry name" value="Metalloproteases ('zincins'), catalytic domain"/>
    <property type="match status" value="1"/>
</dbReference>
<comment type="caution">
    <text evidence="3">The sequence shown here is derived from an EMBL/GenBank/DDBJ whole genome shotgun (WGS) entry which is preliminary data.</text>
</comment>
<evidence type="ECO:0000313" key="3">
    <source>
        <dbReference type="EMBL" id="OGC84341.1"/>
    </source>
</evidence>
<reference evidence="3 4" key="1">
    <citation type="journal article" date="2016" name="Nat. Commun.">
        <title>Thousands of microbial genomes shed light on interconnected biogeochemical processes in an aquifer system.</title>
        <authorList>
            <person name="Anantharaman K."/>
            <person name="Brown C.T."/>
            <person name="Hug L.A."/>
            <person name="Sharon I."/>
            <person name="Castelle C.J."/>
            <person name="Probst A.J."/>
            <person name="Thomas B.C."/>
            <person name="Singh A."/>
            <person name="Wilkins M.J."/>
            <person name="Karaoz U."/>
            <person name="Brodie E.L."/>
            <person name="Williams K.H."/>
            <person name="Hubbard S.S."/>
            <person name="Banfield J.F."/>
        </authorList>
    </citation>
    <scope>NUCLEOTIDE SEQUENCE [LARGE SCALE GENOMIC DNA]</scope>
</reference>
<dbReference type="GO" id="GO:0008237">
    <property type="term" value="F:metallopeptidase activity"/>
    <property type="evidence" value="ECO:0007669"/>
    <property type="project" value="InterPro"/>
</dbReference>
<dbReference type="AlphaFoldDB" id="A0A1F4XRH5"/>
<evidence type="ECO:0000256" key="2">
    <source>
        <dbReference type="SAM" id="SignalP"/>
    </source>
</evidence>
<organism evidence="3 4">
    <name type="scientific">Candidatus Adlerbacteria bacterium RIFCSPHIGHO2_12_FULL_53_18</name>
    <dbReference type="NCBI Taxonomy" id="1797242"/>
    <lineage>
        <taxon>Bacteria</taxon>
        <taxon>Candidatus Adleribacteriota</taxon>
    </lineage>
</organism>
<proteinExistence type="predicted"/>
<dbReference type="InterPro" id="IPR024079">
    <property type="entry name" value="MetalloPept_cat_dom_sf"/>
</dbReference>
<evidence type="ECO:0000256" key="1">
    <source>
        <dbReference type="SAM" id="MobiDB-lite"/>
    </source>
</evidence>
<dbReference type="EMBL" id="MEWW01000017">
    <property type="protein sequence ID" value="OGC84341.1"/>
    <property type="molecule type" value="Genomic_DNA"/>
</dbReference>
<accession>A0A1F4XRH5</accession>
<evidence type="ECO:0000313" key="4">
    <source>
        <dbReference type="Proteomes" id="UP000178091"/>
    </source>
</evidence>
<feature type="signal peptide" evidence="2">
    <location>
        <begin position="1"/>
        <end position="27"/>
    </location>
</feature>
<feature type="compositionally biased region" description="Basic and acidic residues" evidence="1">
    <location>
        <begin position="217"/>
        <end position="232"/>
    </location>
</feature>
<keyword evidence="2" id="KW-0732">Signal</keyword>
<name>A0A1F4XRH5_9BACT</name>
<dbReference type="Gene3D" id="3.40.390.10">
    <property type="entry name" value="Collagenase (Catalytic Domain)"/>
    <property type="match status" value="1"/>
</dbReference>
<gene>
    <name evidence="3" type="ORF">A3F55_01580</name>
</gene>
<feature type="chain" id="PRO_5009515422" description="Peptidase M10 metallopeptidase domain-containing protein" evidence="2">
    <location>
        <begin position="28"/>
        <end position="272"/>
    </location>
</feature>
<evidence type="ECO:0008006" key="5">
    <source>
        <dbReference type="Google" id="ProtNLM"/>
    </source>
</evidence>
<feature type="region of interest" description="Disordered" evidence="1">
    <location>
        <begin position="208"/>
        <end position="232"/>
    </location>
</feature>
<sequence length="272" mass="29893">MTPRQRALGALAAGVLGLTLLASVASADHVWGNVSGAYHWARTSNPFTLQLGDNVGSAWDSYLRTASTDWSVSSVLDTSVVAGKAGTSCTAQTGRAEVCAKKYGRTGWLGVAQIWISSNHITKGLVKMNDTYFGMSTYNKPTWRALVMCQEIGHIFGLDHQDENFSNTPLGTCMDYSSDPNPNQHPNAHDYEMLEEIYAHLDTTTTLVQSTSSNKGKNQDDLGDDPTHWGREVRRSSDGRASLFELELGGNDSVFTHVFWAEPRERESRNSR</sequence>
<dbReference type="Proteomes" id="UP000178091">
    <property type="component" value="Unassembled WGS sequence"/>
</dbReference>
<protein>
    <recommendedName>
        <fullName evidence="5">Peptidase M10 metallopeptidase domain-containing protein</fullName>
    </recommendedName>
</protein>